<reference evidence="3" key="1">
    <citation type="submission" date="2016-10" db="EMBL/GenBank/DDBJ databases">
        <authorList>
            <person name="Varghese N."/>
        </authorList>
    </citation>
    <scope>NUCLEOTIDE SEQUENCE [LARGE SCALE GENOMIC DNA]</scope>
    <source>
        <strain evidence="3">DSM 17980</strain>
    </source>
</reference>
<dbReference type="RefSeq" id="WP_074951646.1">
    <property type="nucleotide sequence ID" value="NZ_FPBV01000008.1"/>
</dbReference>
<keyword evidence="1" id="KW-0812">Transmembrane</keyword>
<sequence length="200" mass="20363">MNVSVWNDLLTILGTAVTVLAGLFGLNRRWPLLSKTIQWLEHDGATLIEDVGKLAKDVSGAPIFQSGASGGGGAAAGAGGGSVGGPGRLSGTGGVAAPSGTPATAPAVDAVLRAELGRVALVGLHAFGQTLDSLSADQKKALAFYIASRIPGVSEQDIEAALQAMQREADAAARSALFQSANAFTEAQKALQWQQERKEA</sequence>
<evidence type="ECO:0000313" key="3">
    <source>
        <dbReference type="Proteomes" id="UP000183508"/>
    </source>
</evidence>
<evidence type="ECO:0000313" key="2">
    <source>
        <dbReference type="EMBL" id="SFU78258.1"/>
    </source>
</evidence>
<keyword evidence="1" id="KW-0472">Membrane</keyword>
<dbReference type="STRING" id="392015.SAMN05421543_10811"/>
<evidence type="ECO:0000256" key="1">
    <source>
        <dbReference type="SAM" id="Phobius"/>
    </source>
</evidence>
<dbReference type="EMBL" id="FPBV01000008">
    <property type="protein sequence ID" value="SFU78258.1"/>
    <property type="molecule type" value="Genomic_DNA"/>
</dbReference>
<proteinExistence type="predicted"/>
<accession>A0A1I7IZA3</accession>
<protein>
    <submittedName>
        <fullName evidence="2">Uncharacterized protein</fullName>
    </submittedName>
</protein>
<dbReference type="OrthoDB" id="2376792at2"/>
<dbReference type="Proteomes" id="UP000183508">
    <property type="component" value="Unassembled WGS sequence"/>
</dbReference>
<feature type="transmembrane region" description="Helical" evidence="1">
    <location>
        <begin position="6"/>
        <end position="26"/>
    </location>
</feature>
<keyword evidence="1" id="KW-1133">Transmembrane helix</keyword>
<dbReference type="AlphaFoldDB" id="A0A1I7IZA3"/>
<name>A0A1I7IZA3_9BACL</name>
<organism evidence="2 3">
    <name type="scientific">Alicyclobacillus macrosporangiidus</name>
    <dbReference type="NCBI Taxonomy" id="392015"/>
    <lineage>
        <taxon>Bacteria</taxon>
        <taxon>Bacillati</taxon>
        <taxon>Bacillota</taxon>
        <taxon>Bacilli</taxon>
        <taxon>Bacillales</taxon>
        <taxon>Alicyclobacillaceae</taxon>
        <taxon>Alicyclobacillus</taxon>
    </lineage>
</organism>
<gene>
    <name evidence="2" type="ORF">SAMN05421543_10811</name>
</gene>
<keyword evidence="3" id="KW-1185">Reference proteome</keyword>